<dbReference type="PANTHER" id="PTHR46903">
    <property type="entry name" value="C2H2-TYPE DOMAIN-CONTAINING PROTEIN"/>
    <property type="match status" value="1"/>
</dbReference>
<feature type="coiled-coil region" evidence="1">
    <location>
        <begin position="136"/>
        <end position="172"/>
    </location>
</feature>
<keyword evidence="3" id="KW-1185">Reference proteome</keyword>
<proteinExistence type="predicted"/>
<organism evidence="2 3">
    <name type="scientific">Daphnia pulex</name>
    <name type="common">Water flea</name>
    <dbReference type="NCBI Taxonomy" id="6669"/>
    <lineage>
        <taxon>Eukaryota</taxon>
        <taxon>Metazoa</taxon>
        <taxon>Ecdysozoa</taxon>
        <taxon>Arthropoda</taxon>
        <taxon>Crustacea</taxon>
        <taxon>Branchiopoda</taxon>
        <taxon>Diplostraca</taxon>
        <taxon>Cladocera</taxon>
        <taxon>Anomopoda</taxon>
        <taxon>Daphniidae</taxon>
        <taxon>Daphnia</taxon>
    </lineage>
</organism>
<dbReference type="Pfam" id="PF03564">
    <property type="entry name" value="DUF1759"/>
    <property type="match status" value="1"/>
</dbReference>
<name>E9HTK6_DAPPU</name>
<dbReference type="EMBL" id="GL732777">
    <property type="protein sequence ID" value="EFX64926.1"/>
    <property type="molecule type" value="Genomic_DNA"/>
</dbReference>
<dbReference type="AlphaFoldDB" id="E9HTK6"/>
<dbReference type="HOGENOM" id="CLU_035079_0_0_1"/>
<sequence length="345" mass="38170">MSDGEPETPAEDFRLLVAKRPKLRRQITAAINKITAIITSGGPRGGLTALLQHVEILVNQASSLQSKLSALETEEECERQDNIHLGYIERFGQVSEASKSYYASRRDEAAVVGEQIVEDEEEDLSASEVGRRQAALAEAQARADEAAGNAERARQEAEEAQLALQRLNLEEDRMSSVSQRQPNPNPLVTDLRLRQRQLNMPTSSEAPDDWIDSYAAGLLRPVQGSSSRSSVKTELEAYTGKSLDWFEWIDLFRALVHDTGKFPGEKLAILKRHLKGDCANLVHGLGGGEPAYIEALVRLKQSCGRRDVMRATHIQAIEKMELKNDPAASQVAQPISWMSIGYLNI</sequence>
<dbReference type="PhylomeDB" id="E9HTK6"/>
<protein>
    <submittedName>
        <fullName evidence="2">Uncharacterized protein</fullName>
    </submittedName>
</protein>
<evidence type="ECO:0000313" key="3">
    <source>
        <dbReference type="Proteomes" id="UP000000305"/>
    </source>
</evidence>
<evidence type="ECO:0000256" key="1">
    <source>
        <dbReference type="SAM" id="Coils"/>
    </source>
</evidence>
<evidence type="ECO:0000313" key="2">
    <source>
        <dbReference type="EMBL" id="EFX64926.1"/>
    </source>
</evidence>
<dbReference type="InParanoid" id="E9HTK6"/>
<gene>
    <name evidence="2" type="ORF">DAPPUDRAFT_265517</name>
</gene>
<dbReference type="OrthoDB" id="6354944at2759"/>
<dbReference type="Proteomes" id="UP000000305">
    <property type="component" value="Unassembled WGS sequence"/>
</dbReference>
<dbReference type="InterPro" id="IPR005312">
    <property type="entry name" value="DUF1759"/>
</dbReference>
<accession>E9HTK6</accession>
<keyword evidence="1" id="KW-0175">Coiled coil</keyword>
<dbReference type="PANTHER" id="PTHR46903:SF1">
    <property type="entry name" value="CCHC-TYPE DOMAIN-CONTAINING PROTEIN"/>
    <property type="match status" value="1"/>
</dbReference>
<dbReference type="KEGG" id="dpx:DAPPUDRAFT_265517"/>
<reference evidence="2 3" key="1">
    <citation type="journal article" date="2011" name="Science">
        <title>The ecoresponsive genome of Daphnia pulex.</title>
        <authorList>
            <person name="Colbourne J.K."/>
            <person name="Pfrender M.E."/>
            <person name="Gilbert D."/>
            <person name="Thomas W.K."/>
            <person name="Tucker A."/>
            <person name="Oakley T.H."/>
            <person name="Tokishita S."/>
            <person name="Aerts A."/>
            <person name="Arnold G.J."/>
            <person name="Basu M.K."/>
            <person name="Bauer D.J."/>
            <person name="Caceres C.E."/>
            <person name="Carmel L."/>
            <person name="Casola C."/>
            <person name="Choi J.H."/>
            <person name="Detter J.C."/>
            <person name="Dong Q."/>
            <person name="Dusheyko S."/>
            <person name="Eads B.D."/>
            <person name="Frohlich T."/>
            <person name="Geiler-Samerotte K.A."/>
            <person name="Gerlach D."/>
            <person name="Hatcher P."/>
            <person name="Jogdeo S."/>
            <person name="Krijgsveld J."/>
            <person name="Kriventseva E.V."/>
            <person name="Kultz D."/>
            <person name="Laforsch C."/>
            <person name="Lindquist E."/>
            <person name="Lopez J."/>
            <person name="Manak J.R."/>
            <person name="Muller J."/>
            <person name="Pangilinan J."/>
            <person name="Patwardhan R.P."/>
            <person name="Pitluck S."/>
            <person name="Pritham E.J."/>
            <person name="Rechtsteiner A."/>
            <person name="Rho M."/>
            <person name="Rogozin I.B."/>
            <person name="Sakarya O."/>
            <person name="Salamov A."/>
            <person name="Schaack S."/>
            <person name="Shapiro H."/>
            <person name="Shiga Y."/>
            <person name="Skalitzky C."/>
            <person name="Smith Z."/>
            <person name="Souvorov A."/>
            <person name="Sung W."/>
            <person name="Tang Z."/>
            <person name="Tsuchiya D."/>
            <person name="Tu H."/>
            <person name="Vos H."/>
            <person name="Wang M."/>
            <person name="Wolf Y.I."/>
            <person name="Yamagata H."/>
            <person name="Yamada T."/>
            <person name="Ye Y."/>
            <person name="Shaw J.R."/>
            <person name="Andrews J."/>
            <person name="Crease T.J."/>
            <person name="Tang H."/>
            <person name="Lucas S.M."/>
            <person name="Robertson H.M."/>
            <person name="Bork P."/>
            <person name="Koonin E.V."/>
            <person name="Zdobnov E.M."/>
            <person name="Grigoriev I.V."/>
            <person name="Lynch M."/>
            <person name="Boore J.L."/>
        </authorList>
    </citation>
    <scope>NUCLEOTIDE SEQUENCE [LARGE SCALE GENOMIC DNA]</scope>
</reference>